<evidence type="ECO:0000313" key="5">
    <source>
        <dbReference type="EMBL" id="KAG9342685.1"/>
    </source>
</evidence>
<sequence length="584" mass="65748">AFGQAYSTQRKVAADGESNEETLLQESASKEAYYMGRLLELQAELKQSRSHMSNTQAENERLSGALQELRESKEVLELQRNRLKEEVEYEGLKHEIKVLEEETVLLNSQLEEALRLRQISQTQLEEALDSLRSEREVRNSLRKELAHYLSLGECVYGPSNHMALAEALALADALAGSTPSTDDRDKCNGHTPGSDHAEGTATATKGDISPASRKGEGLHPVSDLFSELNLSEIQKLKQQLLQVEREKTALLATLQESQTQLQHMQGVLTEQHRRVHHLSESLNAMRRLQGQMELGAESEKEGSSSSSSPPPGCQELDLEVQSMEVLKCKYRVAVTEVVGLQGELKALQETYRRSMDCLEGERSRGEERLRVLRDHVTRLEQSRQEGQERIGGLEAELRAATGVASESHSMLTAAQEELVTFSEELAQLYHHVCLCNNETPNRVMLDYYRQGRMARCGGSLRGSDDVRALLSPRLSRRITVAPLELRPADPSTKDPTRLSTPPSPSTSPIPEPAVDLRREPMNLYNLNAIIRDQIKHLQRAVHRAMQLSRQRAVARELAPILDKDKEACMEEILKLKRPRWRWLT</sequence>
<dbReference type="GO" id="GO:0045505">
    <property type="term" value="F:dynein intermediate chain binding"/>
    <property type="evidence" value="ECO:0007669"/>
    <property type="project" value="TreeGrafter"/>
</dbReference>
<dbReference type="GO" id="GO:0070840">
    <property type="term" value="F:dynein complex binding"/>
    <property type="evidence" value="ECO:0007669"/>
    <property type="project" value="InterPro"/>
</dbReference>
<name>A0A8T2NQN8_9TELE</name>
<dbReference type="EMBL" id="JAFBMS010000027">
    <property type="protein sequence ID" value="KAG9342685.1"/>
    <property type="molecule type" value="Genomic_DNA"/>
</dbReference>
<evidence type="ECO:0000256" key="4">
    <source>
        <dbReference type="SAM" id="MobiDB-lite"/>
    </source>
</evidence>
<evidence type="ECO:0000256" key="2">
    <source>
        <dbReference type="ARBA" id="ARBA00023054"/>
    </source>
</evidence>
<feature type="compositionally biased region" description="Pro residues" evidence="4">
    <location>
        <begin position="501"/>
        <end position="511"/>
    </location>
</feature>
<accession>A0A8T2NQN8</accession>
<feature type="region of interest" description="Disordered" evidence="4">
    <location>
        <begin position="483"/>
        <end position="514"/>
    </location>
</feature>
<keyword evidence="6" id="KW-1185">Reference proteome</keyword>
<feature type="region of interest" description="Disordered" evidence="4">
    <location>
        <begin position="293"/>
        <end position="313"/>
    </location>
</feature>
<comment type="caution">
    <text evidence="5">The sequence shown here is derived from an EMBL/GenBank/DDBJ whole genome shotgun (WGS) entry which is preliminary data.</text>
</comment>
<dbReference type="AlphaFoldDB" id="A0A8T2NQN8"/>
<feature type="region of interest" description="Disordered" evidence="4">
    <location>
        <begin position="1"/>
        <end position="22"/>
    </location>
</feature>
<feature type="region of interest" description="Disordered" evidence="4">
    <location>
        <begin position="176"/>
        <end position="219"/>
    </location>
</feature>
<dbReference type="Pfam" id="PF09730">
    <property type="entry name" value="BicD"/>
    <property type="match status" value="1"/>
</dbReference>
<proteinExistence type="inferred from homology"/>
<dbReference type="GO" id="GO:0070507">
    <property type="term" value="P:regulation of microtubule cytoskeleton organization"/>
    <property type="evidence" value="ECO:0007669"/>
    <property type="project" value="TreeGrafter"/>
</dbReference>
<dbReference type="PANTHER" id="PTHR31233:SF3">
    <property type="entry name" value="PROTEIN BICAUDAL D HOMOLOG 1"/>
    <property type="match status" value="1"/>
</dbReference>
<dbReference type="PANTHER" id="PTHR31233">
    <property type="entry name" value="BICAUDAL D FAMILY MEMBER"/>
    <property type="match status" value="1"/>
</dbReference>
<evidence type="ECO:0000313" key="6">
    <source>
        <dbReference type="Proteomes" id="UP000824540"/>
    </source>
</evidence>
<keyword evidence="2 3" id="KW-0175">Coiled coil</keyword>
<feature type="compositionally biased region" description="Basic and acidic residues" evidence="4">
    <location>
        <begin position="181"/>
        <end position="198"/>
    </location>
</feature>
<dbReference type="GO" id="GO:0008093">
    <property type="term" value="F:cytoskeletal anchor activity"/>
    <property type="evidence" value="ECO:0007669"/>
    <property type="project" value="InterPro"/>
</dbReference>
<evidence type="ECO:0000256" key="3">
    <source>
        <dbReference type="SAM" id="Coils"/>
    </source>
</evidence>
<feature type="coiled-coil region" evidence="3">
    <location>
        <begin position="38"/>
        <end position="144"/>
    </location>
</feature>
<dbReference type="GO" id="GO:0048260">
    <property type="term" value="P:positive regulation of receptor-mediated endocytosis"/>
    <property type="evidence" value="ECO:0007669"/>
    <property type="project" value="TreeGrafter"/>
</dbReference>
<dbReference type="GO" id="GO:0072393">
    <property type="term" value="P:microtubule anchoring at microtubule organizing center"/>
    <property type="evidence" value="ECO:0007669"/>
    <property type="project" value="TreeGrafter"/>
</dbReference>
<protein>
    <submittedName>
        <fullName evidence="5">Uncharacterized protein</fullName>
    </submittedName>
</protein>
<dbReference type="GO" id="GO:0005829">
    <property type="term" value="C:cytosol"/>
    <property type="evidence" value="ECO:0007669"/>
    <property type="project" value="TreeGrafter"/>
</dbReference>
<dbReference type="GO" id="GO:0005794">
    <property type="term" value="C:Golgi apparatus"/>
    <property type="evidence" value="ECO:0007669"/>
    <property type="project" value="TreeGrafter"/>
</dbReference>
<comment type="similarity">
    <text evidence="1">Belongs to the BicD family.</text>
</comment>
<organism evidence="5 6">
    <name type="scientific">Albula glossodonta</name>
    <name type="common">roundjaw bonefish</name>
    <dbReference type="NCBI Taxonomy" id="121402"/>
    <lineage>
        <taxon>Eukaryota</taxon>
        <taxon>Metazoa</taxon>
        <taxon>Chordata</taxon>
        <taxon>Craniata</taxon>
        <taxon>Vertebrata</taxon>
        <taxon>Euteleostomi</taxon>
        <taxon>Actinopterygii</taxon>
        <taxon>Neopterygii</taxon>
        <taxon>Teleostei</taxon>
        <taxon>Albuliformes</taxon>
        <taxon>Albulidae</taxon>
        <taxon>Albula</taxon>
    </lineage>
</organism>
<feature type="non-terminal residue" evidence="5">
    <location>
        <position position="584"/>
    </location>
</feature>
<dbReference type="GO" id="GO:0034452">
    <property type="term" value="F:dynactin binding"/>
    <property type="evidence" value="ECO:0007669"/>
    <property type="project" value="TreeGrafter"/>
</dbReference>
<gene>
    <name evidence="5" type="ORF">JZ751_016122</name>
</gene>
<feature type="coiled-coil region" evidence="3">
    <location>
        <begin position="226"/>
        <end position="260"/>
    </location>
</feature>
<feature type="compositionally biased region" description="Polar residues" evidence="4">
    <location>
        <begin position="1"/>
        <end position="10"/>
    </location>
</feature>
<dbReference type="Proteomes" id="UP000824540">
    <property type="component" value="Unassembled WGS sequence"/>
</dbReference>
<evidence type="ECO:0000256" key="1">
    <source>
        <dbReference type="ARBA" id="ARBA00010061"/>
    </source>
</evidence>
<dbReference type="InterPro" id="IPR018477">
    <property type="entry name" value="BICD"/>
</dbReference>
<reference evidence="5" key="1">
    <citation type="thesis" date="2021" institute="BYU ScholarsArchive" country="Provo, UT, USA">
        <title>Applications of and Algorithms for Genome Assembly and Genomic Analyses with an Emphasis on Marine Teleosts.</title>
        <authorList>
            <person name="Pickett B.D."/>
        </authorList>
    </citation>
    <scope>NUCLEOTIDE SEQUENCE</scope>
    <source>
        <strain evidence="5">HI-2016</strain>
    </source>
</reference>
<dbReference type="OrthoDB" id="10069295at2759"/>